<protein>
    <submittedName>
        <fullName evidence="3">Mycothiol maleylpyruvate isomerase</fullName>
    </submittedName>
</protein>
<accession>A0A263DCK4</accession>
<proteinExistence type="predicted"/>
<comment type="caution">
    <text evidence="3">The sequence shown here is derived from an EMBL/GenBank/DDBJ whole genome shotgun (WGS) entry which is preliminary data.</text>
</comment>
<evidence type="ECO:0000259" key="1">
    <source>
        <dbReference type="Pfam" id="PF07398"/>
    </source>
</evidence>
<dbReference type="OrthoDB" id="3671213at2"/>
<evidence type="ECO:0000313" key="4">
    <source>
        <dbReference type="Proteomes" id="UP000242444"/>
    </source>
</evidence>
<reference evidence="3 4" key="1">
    <citation type="submission" date="2017-07" db="EMBL/GenBank/DDBJ databases">
        <title>Amycolatopsis antarcticus sp. nov., isolated from the surface of an Antarcticus brown macroalga.</title>
        <authorList>
            <person name="Wang J."/>
            <person name="Leiva S."/>
            <person name="Huang J."/>
            <person name="Huang Y."/>
        </authorList>
    </citation>
    <scope>NUCLEOTIDE SEQUENCE [LARGE SCALE GENOMIC DNA]</scope>
    <source>
        <strain evidence="3 4">AU-G6</strain>
    </source>
</reference>
<dbReference type="InterPro" id="IPR017517">
    <property type="entry name" value="Maleyloyr_isom"/>
</dbReference>
<evidence type="ECO:0000313" key="3">
    <source>
        <dbReference type="EMBL" id="OZM75237.1"/>
    </source>
</evidence>
<keyword evidence="3" id="KW-0670">Pyruvate</keyword>
<dbReference type="InterPro" id="IPR010872">
    <property type="entry name" value="MDMPI_C-term_domain"/>
</dbReference>
<feature type="domain" description="Mycothiol-dependent maleylpyruvate isomerase metal-binding" evidence="2">
    <location>
        <begin position="3"/>
        <end position="112"/>
    </location>
</feature>
<dbReference type="InterPro" id="IPR024344">
    <property type="entry name" value="MDMPI_metal-binding"/>
</dbReference>
<dbReference type="Proteomes" id="UP000242444">
    <property type="component" value="Unassembled WGS sequence"/>
</dbReference>
<dbReference type="PANTHER" id="PTHR40758:SF1">
    <property type="entry name" value="CONSERVED PROTEIN"/>
    <property type="match status" value="1"/>
</dbReference>
<dbReference type="EMBL" id="NKYE01000001">
    <property type="protein sequence ID" value="OZM75237.1"/>
    <property type="molecule type" value="Genomic_DNA"/>
</dbReference>
<sequence>MRAAAIEAGPAAPVPTCPKWTVHRLVTHVARVHSWLLAAIANPSGEGIRPETPPDDWEAVLGWWDAQREDVRDAFAVGPDAPAWLPFQGYARTTASWARRQAHEAAIHRLDAEHAAGDPSVVFDPEFAADGIDELLRTMVPGRTGWNEIHVSGTVLVQASDLARCWTITLAATEEPVVTVAEDIPAGFEPETMITGTADDIYRAVWRRPSAAETHGEHALLEPLASP</sequence>
<dbReference type="InParanoid" id="A0A263DCK4"/>
<dbReference type="GO" id="GO:0046872">
    <property type="term" value="F:metal ion binding"/>
    <property type="evidence" value="ECO:0007669"/>
    <property type="project" value="InterPro"/>
</dbReference>
<keyword evidence="3" id="KW-0413">Isomerase</keyword>
<dbReference type="PANTHER" id="PTHR40758">
    <property type="entry name" value="CONSERVED PROTEIN"/>
    <property type="match status" value="1"/>
</dbReference>
<feature type="domain" description="MDMPI C-terminal" evidence="1">
    <location>
        <begin position="126"/>
        <end position="222"/>
    </location>
</feature>
<dbReference type="InterPro" id="IPR034660">
    <property type="entry name" value="DinB/YfiT-like"/>
</dbReference>
<name>A0A263DCK4_9PSEU</name>
<dbReference type="AlphaFoldDB" id="A0A263DCK4"/>
<dbReference type="Pfam" id="PF07398">
    <property type="entry name" value="MDMPI_C"/>
    <property type="match status" value="1"/>
</dbReference>
<keyword evidence="4" id="KW-1185">Reference proteome</keyword>
<dbReference type="Pfam" id="PF11716">
    <property type="entry name" value="MDMPI_N"/>
    <property type="match status" value="1"/>
</dbReference>
<gene>
    <name evidence="3" type="ORF">CFN78_00345</name>
</gene>
<dbReference type="SUPFAM" id="SSF109854">
    <property type="entry name" value="DinB/YfiT-like putative metalloenzymes"/>
    <property type="match status" value="1"/>
</dbReference>
<dbReference type="GO" id="GO:0005886">
    <property type="term" value="C:plasma membrane"/>
    <property type="evidence" value="ECO:0007669"/>
    <property type="project" value="TreeGrafter"/>
</dbReference>
<organism evidence="3 4">
    <name type="scientific">Amycolatopsis antarctica</name>
    <dbReference type="NCBI Taxonomy" id="1854586"/>
    <lineage>
        <taxon>Bacteria</taxon>
        <taxon>Bacillati</taxon>
        <taxon>Actinomycetota</taxon>
        <taxon>Actinomycetes</taxon>
        <taxon>Pseudonocardiales</taxon>
        <taxon>Pseudonocardiaceae</taxon>
        <taxon>Amycolatopsis</taxon>
    </lineage>
</organism>
<dbReference type="GO" id="GO:0016853">
    <property type="term" value="F:isomerase activity"/>
    <property type="evidence" value="ECO:0007669"/>
    <property type="project" value="UniProtKB-KW"/>
</dbReference>
<dbReference type="Gene3D" id="1.20.120.450">
    <property type="entry name" value="dinb family like domain"/>
    <property type="match status" value="1"/>
</dbReference>
<dbReference type="NCBIfam" id="TIGR03083">
    <property type="entry name" value="maleylpyruvate isomerase family mycothiol-dependent enzyme"/>
    <property type="match status" value="1"/>
</dbReference>
<evidence type="ECO:0000259" key="2">
    <source>
        <dbReference type="Pfam" id="PF11716"/>
    </source>
</evidence>